<dbReference type="Pfam" id="PF26013">
    <property type="entry name" value="DUF8004"/>
    <property type="match status" value="1"/>
</dbReference>
<dbReference type="PANTHER" id="PTHR39601:SF2">
    <property type="entry name" value="CHORIOGENIN HMINOR"/>
    <property type="match status" value="1"/>
</dbReference>
<organism evidence="3 4">
    <name type="scientific">Lophiotrema nucula</name>
    <dbReference type="NCBI Taxonomy" id="690887"/>
    <lineage>
        <taxon>Eukaryota</taxon>
        <taxon>Fungi</taxon>
        <taxon>Dikarya</taxon>
        <taxon>Ascomycota</taxon>
        <taxon>Pezizomycotina</taxon>
        <taxon>Dothideomycetes</taxon>
        <taxon>Pleosporomycetidae</taxon>
        <taxon>Pleosporales</taxon>
        <taxon>Lophiotremataceae</taxon>
        <taxon>Lophiotrema</taxon>
    </lineage>
</organism>
<proteinExistence type="predicted"/>
<dbReference type="PANTHER" id="PTHR39601">
    <property type="entry name" value="CHORIOGENIN HMINOR"/>
    <property type="match status" value="1"/>
</dbReference>
<feature type="region of interest" description="Disordered" evidence="1">
    <location>
        <begin position="1"/>
        <end position="142"/>
    </location>
</feature>
<dbReference type="InterPro" id="IPR058317">
    <property type="entry name" value="DUF8004"/>
</dbReference>
<sequence length="861" mass="94708">MLNKKRSSHRLSSLLSLGSGSDQQTDAGSVASSGSTGRLTKVKNRISSATHLAPEYPPPGPPINGVPSQPTITPVESAPAVLQPPPPLAAPGSRASSPARSRPTTPLVDGPGGLQTPVDGKKLRRRSKLFGGGQSSDERVDQPAQGPLAWIVGHRGKVPYNLTMLLNGEQVPELWDDQGDTYVYLFPRTSGKGASFKIDSSAYGASQYLTRLVHGRLYSASTAGQTQLPDRTLRNSSGGNYQPPRTASPDPHTGESSSDGSKGSRDLSDATEDDHTERHLYVPLQLSTDNAPVAPLSMEPRLSSKDIDTLVTYRNFFAFLVGQSLVATERHSEIFDIFMRTADILEHYHFSNLDGSTYGEVAAASFECYVDELSIADVRQSREKTIEAIVLGEHMRSKPLYLEGFVHAAGKFDSIKELRHPKFDLVSHKTVTRLARASMDLDQREQNINTKLRDFDFPAIFSGIMNSDTADERKVVRFKTWRAAFMGTRSFIIDYYKTKYGSWLPKAKSKKNSLTSDGLSRLVLQDIYRDFSSLYDLLVDRSNLTTRTADGADAEEEGNDFATVVRRALRKVLSEYDRSTPPVQPPIPFDLPLYPTLENPKGAGDPKKEARARGKKLKTDEMTKMIGKSHNPDAEQHTPFLEAFRHFELKQGHGCTTDELWELRTGQWLFLYAVLQSLPLLVIDVAGVRFTEGVEYFLCEPPRSGVPWARDDTQQGRTWFGVAGGSHVVSLPTDIVEHSVEGIYRRSHCWKMAGKWSQNDALLSAAVNETMNAQPLPPPPGMGGVNMLGGDSSARSRSQSPDRRRESVMNLGLEALPLPQGVAPPQSAMARPASQHDPSKTFDAILQSADLQQGQGKKKKK</sequence>
<feature type="compositionally biased region" description="Polar residues" evidence="1">
    <location>
        <begin position="223"/>
        <end position="245"/>
    </location>
</feature>
<feature type="domain" description="DUF8004" evidence="2">
    <location>
        <begin position="364"/>
        <end position="457"/>
    </location>
</feature>
<dbReference type="OrthoDB" id="5300331at2759"/>
<name>A0A6A5ZMC6_9PLEO</name>
<evidence type="ECO:0000259" key="2">
    <source>
        <dbReference type="Pfam" id="PF26013"/>
    </source>
</evidence>
<feature type="compositionally biased region" description="Basic and acidic residues" evidence="1">
    <location>
        <begin position="604"/>
        <end position="617"/>
    </location>
</feature>
<feature type="region of interest" description="Disordered" evidence="1">
    <location>
        <begin position="598"/>
        <end position="617"/>
    </location>
</feature>
<dbReference type="EMBL" id="ML977314">
    <property type="protein sequence ID" value="KAF2120154.1"/>
    <property type="molecule type" value="Genomic_DNA"/>
</dbReference>
<gene>
    <name evidence="3" type="ORF">BDV96DRAFT_566775</name>
</gene>
<feature type="compositionally biased region" description="Pro residues" evidence="1">
    <location>
        <begin position="55"/>
        <end position="64"/>
    </location>
</feature>
<feature type="compositionally biased region" description="Low complexity" evidence="1">
    <location>
        <begin position="90"/>
        <end position="107"/>
    </location>
</feature>
<evidence type="ECO:0000313" key="3">
    <source>
        <dbReference type="EMBL" id="KAF2120154.1"/>
    </source>
</evidence>
<evidence type="ECO:0000313" key="4">
    <source>
        <dbReference type="Proteomes" id="UP000799770"/>
    </source>
</evidence>
<feature type="region of interest" description="Disordered" evidence="1">
    <location>
        <begin position="772"/>
        <end position="861"/>
    </location>
</feature>
<feature type="compositionally biased region" description="Basic and acidic residues" evidence="1">
    <location>
        <begin position="262"/>
        <end position="275"/>
    </location>
</feature>
<evidence type="ECO:0000256" key="1">
    <source>
        <dbReference type="SAM" id="MobiDB-lite"/>
    </source>
</evidence>
<feature type="compositionally biased region" description="Low complexity" evidence="1">
    <location>
        <begin position="10"/>
        <end position="21"/>
    </location>
</feature>
<dbReference type="AlphaFoldDB" id="A0A6A5ZMC6"/>
<reference evidence="3" key="1">
    <citation type="journal article" date="2020" name="Stud. Mycol.">
        <title>101 Dothideomycetes genomes: a test case for predicting lifestyles and emergence of pathogens.</title>
        <authorList>
            <person name="Haridas S."/>
            <person name="Albert R."/>
            <person name="Binder M."/>
            <person name="Bloem J."/>
            <person name="Labutti K."/>
            <person name="Salamov A."/>
            <person name="Andreopoulos B."/>
            <person name="Baker S."/>
            <person name="Barry K."/>
            <person name="Bills G."/>
            <person name="Bluhm B."/>
            <person name="Cannon C."/>
            <person name="Castanera R."/>
            <person name="Culley D."/>
            <person name="Daum C."/>
            <person name="Ezra D."/>
            <person name="Gonzalez J."/>
            <person name="Henrissat B."/>
            <person name="Kuo A."/>
            <person name="Liang C."/>
            <person name="Lipzen A."/>
            <person name="Lutzoni F."/>
            <person name="Magnuson J."/>
            <person name="Mondo S."/>
            <person name="Nolan M."/>
            <person name="Ohm R."/>
            <person name="Pangilinan J."/>
            <person name="Park H.-J."/>
            <person name="Ramirez L."/>
            <person name="Alfaro M."/>
            <person name="Sun H."/>
            <person name="Tritt A."/>
            <person name="Yoshinaga Y."/>
            <person name="Zwiers L.-H."/>
            <person name="Turgeon B."/>
            <person name="Goodwin S."/>
            <person name="Spatafora J."/>
            <person name="Crous P."/>
            <person name="Grigoriev I."/>
        </authorList>
    </citation>
    <scope>NUCLEOTIDE SEQUENCE</scope>
    <source>
        <strain evidence="3">CBS 627.86</strain>
    </source>
</reference>
<accession>A0A6A5ZMC6</accession>
<feature type="region of interest" description="Disordered" evidence="1">
    <location>
        <begin position="223"/>
        <end position="275"/>
    </location>
</feature>
<keyword evidence="4" id="KW-1185">Reference proteome</keyword>
<protein>
    <recommendedName>
        <fullName evidence="2">DUF8004 domain-containing protein</fullName>
    </recommendedName>
</protein>
<feature type="compositionally biased region" description="Polar residues" evidence="1">
    <location>
        <begin position="22"/>
        <end position="38"/>
    </location>
</feature>
<dbReference type="Proteomes" id="UP000799770">
    <property type="component" value="Unassembled WGS sequence"/>
</dbReference>